<evidence type="ECO:0000259" key="8">
    <source>
        <dbReference type="PROSITE" id="PS50850"/>
    </source>
</evidence>
<proteinExistence type="predicted"/>
<feature type="transmembrane region" description="Helical" evidence="7">
    <location>
        <begin position="332"/>
        <end position="353"/>
    </location>
</feature>
<name>A0A1E5JMF6_9GAMM</name>
<dbReference type="EMBL" id="LSOG01000089">
    <property type="protein sequence ID" value="OEH45650.1"/>
    <property type="molecule type" value="Genomic_DNA"/>
</dbReference>
<organism evidence="9 10">
    <name type="scientific">Legionella parisiensis</name>
    <dbReference type="NCBI Taxonomy" id="45071"/>
    <lineage>
        <taxon>Bacteria</taxon>
        <taxon>Pseudomonadati</taxon>
        <taxon>Pseudomonadota</taxon>
        <taxon>Gammaproteobacteria</taxon>
        <taxon>Legionellales</taxon>
        <taxon>Legionellaceae</taxon>
        <taxon>Legionella</taxon>
    </lineage>
</organism>
<dbReference type="InterPro" id="IPR036259">
    <property type="entry name" value="MFS_trans_sf"/>
</dbReference>
<gene>
    <name evidence="9" type="primary">hsrA</name>
    <name evidence="9" type="ORF">lpari_03378</name>
</gene>
<evidence type="ECO:0000256" key="5">
    <source>
        <dbReference type="ARBA" id="ARBA00022989"/>
    </source>
</evidence>
<keyword evidence="6 7" id="KW-0472">Membrane</keyword>
<feature type="transmembrane region" description="Helical" evidence="7">
    <location>
        <begin position="385"/>
        <end position="411"/>
    </location>
</feature>
<keyword evidence="4 7" id="KW-0812">Transmembrane</keyword>
<dbReference type="GO" id="GO:0022857">
    <property type="term" value="F:transmembrane transporter activity"/>
    <property type="evidence" value="ECO:0007669"/>
    <property type="project" value="InterPro"/>
</dbReference>
<dbReference type="PROSITE" id="PS50850">
    <property type="entry name" value="MFS"/>
    <property type="match status" value="1"/>
</dbReference>
<dbReference type="AlphaFoldDB" id="A0A1E5JMF6"/>
<dbReference type="InterPro" id="IPR004638">
    <property type="entry name" value="EmrB-like"/>
</dbReference>
<dbReference type="CDD" id="cd17503">
    <property type="entry name" value="MFS_LmrB_MDR_like"/>
    <property type="match status" value="1"/>
</dbReference>
<evidence type="ECO:0000256" key="2">
    <source>
        <dbReference type="ARBA" id="ARBA00022448"/>
    </source>
</evidence>
<feature type="domain" description="Major facilitator superfamily (MFS) profile" evidence="8">
    <location>
        <begin position="42"/>
        <end position="489"/>
    </location>
</feature>
<feature type="transmembrane region" description="Helical" evidence="7">
    <location>
        <begin position="41"/>
        <end position="60"/>
    </location>
</feature>
<feature type="transmembrane region" description="Helical" evidence="7">
    <location>
        <begin position="167"/>
        <end position="188"/>
    </location>
</feature>
<evidence type="ECO:0000256" key="7">
    <source>
        <dbReference type="SAM" id="Phobius"/>
    </source>
</evidence>
<feature type="transmembrane region" description="Helical" evidence="7">
    <location>
        <begin position="107"/>
        <end position="125"/>
    </location>
</feature>
<evidence type="ECO:0000256" key="4">
    <source>
        <dbReference type="ARBA" id="ARBA00022692"/>
    </source>
</evidence>
<feature type="transmembrane region" description="Helical" evidence="7">
    <location>
        <begin position="194"/>
        <end position="218"/>
    </location>
</feature>
<feature type="transmembrane region" description="Helical" evidence="7">
    <location>
        <begin position="432"/>
        <end position="452"/>
    </location>
</feature>
<feature type="transmembrane region" description="Helical" evidence="7">
    <location>
        <begin position="80"/>
        <end position="100"/>
    </location>
</feature>
<comment type="subcellular location">
    <subcellularLocation>
        <location evidence="1">Cell membrane</location>
        <topology evidence="1">Multi-pass membrane protein</topology>
    </subcellularLocation>
</comment>
<comment type="caution">
    <text evidence="9">The sequence shown here is derived from an EMBL/GenBank/DDBJ whole genome shotgun (WGS) entry which is preliminary data.</text>
</comment>
<dbReference type="SUPFAM" id="SSF103473">
    <property type="entry name" value="MFS general substrate transporter"/>
    <property type="match status" value="1"/>
</dbReference>
<protein>
    <submittedName>
        <fullName evidence="9">Putative transport protein HsrA</fullName>
    </submittedName>
</protein>
<evidence type="ECO:0000256" key="6">
    <source>
        <dbReference type="ARBA" id="ARBA00023136"/>
    </source>
</evidence>
<dbReference type="PANTHER" id="PTHR42718">
    <property type="entry name" value="MAJOR FACILITATOR SUPERFAMILY MULTIDRUG TRANSPORTER MFSC"/>
    <property type="match status" value="1"/>
</dbReference>
<dbReference type="PATRIC" id="fig|45071.6.peg.656"/>
<dbReference type="Proteomes" id="UP000095229">
    <property type="component" value="Unassembled WGS sequence"/>
</dbReference>
<dbReference type="Gene3D" id="1.20.1250.20">
    <property type="entry name" value="MFS general substrate transporter like domains"/>
    <property type="match status" value="1"/>
</dbReference>
<dbReference type="InterPro" id="IPR011701">
    <property type="entry name" value="MFS"/>
</dbReference>
<evidence type="ECO:0000313" key="9">
    <source>
        <dbReference type="EMBL" id="OEH45650.1"/>
    </source>
</evidence>
<evidence type="ECO:0000256" key="1">
    <source>
        <dbReference type="ARBA" id="ARBA00004651"/>
    </source>
</evidence>
<feature type="transmembrane region" description="Helical" evidence="7">
    <location>
        <begin position="255"/>
        <end position="274"/>
    </location>
</feature>
<dbReference type="NCBIfam" id="TIGR00711">
    <property type="entry name" value="efflux_EmrB"/>
    <property type="match status" value="1"/>
</dbReference>
<reference evidence="9 10" key="1">
    <citation type="submission" date="2016-02" db="EMBL/GenBank/DDBJ databases">
        <title>Secondary metabolites in Legionella.</title>
        <authorList>
            <person name="Tobias N.J."/>
            <person name="Bode H.B."/>
        </authorList>
    </citation>
    <scope>NUCLEOTIDE SEQUENCE [LARGE SCALE GENOMIC DNA]</scope>
    <source>
        <strain evidence="9 10">DSM 19216</strain>
    </source>
</reference>
<keyword evidence="10" id="KW-1185">Reference proteome</keyword>
<dbReference type="PANTHER" id="PTHR42718:SF46">
    <property type="entry name" value="BLR6921 PROTEIN"/>
    <property type="match status" value="1"/>
</dbReference>
<feature type="transmembrane region" description="Helical" evidence="7">
    <location>
        <begin position="137"/>
        <end position="155"/>
    </location>
</feature>
<feature type="transmembrane region" description="Helical" evidence="7">
    <location>
        <begin position="230"/>
        <end position="249"/>
    </location>
</feature>
<dbReference type="GO" id="GO:0005886">
    <property type="term" value="C:plasma membrane"/>
    <property type="evidence" value="ECO:0007669"/>
    <property type="project" value="UniProtKB-SubCell"/>
</dbReference>
<feature type="transmembrane region" description="Helical" evidence="7">
    <location>
        <begin position="467"/>
        <end position="484"/>
    </location>
</feature>
<evidence type="ECO:0000256" key="3">
    <source>
        <dbReference type="ARBA" id="ARBA00022475"/>
    </source>
</evidence>
<dbReference type="STRING" id="45071.Lpar_0601"/>
<accession>A0A1E5JMF6</accession>
<dbReference type="Gene3D" id="1.20.1720.10">
    <property type="entry name" value="Multidrug resistance protein D"/>
    <property type="match status" value="1"/>
</dbReference>
<feature type="transmembrane region" description="Helical" evidence="7">
    <location>
        <begin position="295"/>
        <end position="320"/>
    </location>
</feature>
<sequence>MDRKDPLNPGLRCACTKAALGIQLDAEIFPRCYTVPMKKNILLFIVSFAMFMEAVDTTIINTSIPVMAQSLNVNPVDLKLALISYLLSLAIFIPISGWIADKFGMKIVFITAISVFTLSSVWCGFTNSLGELICARIMQGLGGSLTMPIGRLIILRTCERHELIAKMSIVVMVASLGLMLGPLLGGIITDHFSWRWIFWVNIPVGIIAVILSSKLLPYMPTRPVPPLDKLGFILFGSGLATLTFSLSMVSESHVTMLQIVTVFFIALLLLGSYIKHSYKRKHPIVKVELLHTRTFCVSIAGNLLARLGFGGVPFLLPLMLQIGLGYSPRLSGLLLAPIALGVFLVKPLSVYILRWCGYKNLLILNTMLVSISLWSFFSINQHSSVYGIAFLTFAYGFLIALQYTGMNSLAYANITENNMSAATSIMSTTQQLAQSFGVAVSAILLSLFTYMYSQDHVLSLQIFHDTFLMLGVLTFFSGIIFIFLKKEDGLELIEIPEH</sequence>
<keyword evidence="3" id="KW-1003">Cell membrane</keyword>
<keyword evidence="2" id="KW-0813">Transport</keyword>
<evidence type="ECO:0000313" key="10">
    <source>
        <dbReference type="Proteomes" id="UP000095229"/>
    </source>
</evidence>
<dbReference type="InterPro" id="IPR020846">
    <property type="entry name" value="MFS_dom"/>
</dbReference>
<keyword evidence="5 7" id="KW-1133">Transmembrane helix</keyword>
<dbReference type="Pfam" id="PF07690">
    <property type="entry name" value="MFS_1"/>
    <property type="match status" value="1"/>
</dbReference>
<feature type="transmembrane region" description="Helical" evidence="7">
    <location>
        <begin position="360"/>
        <end position="379"/>
    </location>
</feature>
<dbReference type="PRINTS" id="PR01036">
    <property type="entry name" value="TCRTETB"/>
</dbReference>